<feature type="disulfide bond" evidence="12">
    <location>
        <begin position="790"/>
        <end position="802"/>
    </location>
</feature>
<evidence type="ECO:0000256" key="9">
    <source>
        <dbReference type="ARBA" id="ARBA00023157"/>
    </source>
</evidence>
<dbReference type="FunFam" id="2.10.25.10:FF:000188">
    <property type="entry name" value="Laminin subunit gamma 2"/>
    <property type="match status" value="1"/>
</dbReference>
<feature type="disulfide bond" evidence="12">
    <location>
        <begin position="1096"/>
        <end position="1108"/>
    </location>
</feature>
<feature type="domain" description="Laminin EGF-like" evidence="16">
    <location>
        <begin position="526"/>
        <end position="571"/>
    </location>
</feature>
<dbReference type="FunFam" id="2.10.25.10:FF:000074">
    <property type="entry name" value="Laminin subunit alpha"/>
    <property type="match status" value="1"/>
</dbReference>
<dbReference type="PROSITE" id="PS50027">
    <property type="entry name" value="EGF_LAM_2"/>
    <property type="match status" value="9"/>
</dbReference>
<dbReference type="PROSITE" id="PS51117">
    <property type="entry name" value="LAMININ_NTER"/>
    <property type="match status" value="1"/>
</dbReference>
<dbReference type="FunFam" id="2.10.25.10:FF:000090">
    <property type="entry name" value="laminin subunit alpha"/>
    <property type="match status" value="1"/>
</dbReference>
<feature type="disulfide bond" evidence="12">
    <location>
        <begin position="859"/>
        <end position="868"/>
    </location>
</feature>
<feature type="region of interest" description="Disordered" evidence="14">
    <location>
        <begin position="1816"/>
        <end position="1847"/>
    </location>
</feature>
<keyword evidence="11 12" id="KW-0424">Laminin EGF-like domain</keyword>
<feature type="domain" description="Laminin IV type B" evidence="17">
    <location>
        <begin position="565"/>
        <end position="782"/>
    </location>
</feature>
<feature type="disulfide bond" evidence="12">
    <location>
        <begin position="792"/>
        <end position="809"/>
    </location>
</feature>
<comment type="caution">
    <text evidence="12">Lacks conserved residue(s) required for the propagation of feature annotation.</text>
</comment>
<evidence type="ECO:0000256" key="15">
    <source>
        <dbReference type="SAM" id="SignalP"/>
    </source>
</evidence>
<evidence type="ECO:0000256" key="12">
    <source>
        <dbReference type="PROSITE-ProRule" id="PRU00460"/>
    </source>
</evidence>
<feature type="disulfide bond" evidence="12">
    <location>
        <begin position="528"/>
        <end position="545"/>
    </location>
</feature>
<dbReference type="Pfam" id="PF23219">
    <property type="entry name" value="LAMB1"/>
    <property type="match status" value="1"/>
</dbReference>
<dbReference type="GO" id="GO:0048468">
    <property type="term" value="P:cell development"/>
    <property type="evidence" value="ECO:0007669"/>
    <property type="project" value="UniProtKB-ARBA"/>
</dbReference>
<dbReference type="PROSITE" id="PS01248">
    <property type="entry name" value="EGF_LAM_1"/>
    <property type="match status" value="3"/>
</dbReference>
<proteinExistence type="predicted"/>
<feature type="signal peptide" evidence="15">
    <location>
        <begin position="1"/>
        <end position="25"/>
    </location>
</feature>
<keyword evidence="2" id="KW-0964">Secreted</keyword>
<evidence type="ECO:0000256" key="7">
    <source>
        <dbReference type="ARBA" id="ARBA00022889"/>
    </source>
</evidence>
<dbReference type="Gene3D" id="2.170.300.10">
    <property type="entry name" value="Tie2 ligand-binding domain superfamily"/>
    <property type="match status" value="2"/>
</dbReference>
<keyword evidence="4 15" id="KW-0732">Signal</keyword>
<keyword evidence="5" id="KW-0677">Repeat</keyword>
<evidence type="ECO:0000256" key="8">
    <source>
        <dbReference type="ARBA" id="ARBA00023054"/>
    </source>
</evidence>
<feature type="domain" description="Laminin EGF-like" evidence="16">
    <location>
        <begin position="838"/>
        <end position="883"/>
    </location>
</feature>
<dbReference type="GO" id="GO:0005604">
    <property type="term" value="C:basement membrane"/>
    <property type="evidence" value="ECO:0007669"/>
    <property type="project" value="UniProtKB-SubCell"/>
</dbReference>
<dbReference type="InterPro" id="IPR056863">
    <property type="entry name" value="LMN_ATRN_NET-like_EGF"/>
</dbReference>
<feature type="disulfide bond" evidence="12">
    <location>
        <begin position="1165"/>
        <end position="1174"/>
    </location>
</feature>
<evidence type="ECO:0008006" key="20">
    <source>
        <dbReference type="Google" id="ProtNLM"/>
    </source>
</evidence>
<dbReference type="InterPro" id="IPR008211">
    <property type="entry name" value="Laminin_N"/>
</dbReference>
<feature type="coiled-coil region" evidence="13">
    <location>
        <begin position="1316"/>
        <end position="1343"/>
    </location>
</feature>
<dbReference type="Pfam" id="PF00053">
    <property type="entry name" value="EGF_laminin"/>
    <property type="match status" value="11"/>
</dbReference>
<dbReference type="Pfam" id="PF24973">
    <property type="entry name" value="EGF_LMN_ATRN"/>
    <property type="match status" value="2"/>
</dbReference>
<feature type="domain" description="Laminin EGF-like" evidence="16">
    <location>
        <begin position="790"/>
        <end position="837"/>
    </location>
</feature>
<feature type="domain" description="Laminin EGF-like" evidence="16">
    <location>
        <begin position="1096"/>
        <end position="1143"/>
    </location>
</feature>
<evidence type="ECO:0000259" key="17">
    <source>
        <dbReference type="PROSITE" id="PS51116"/>
    </source>
</evidence>
<evidence type="ECO:0000256" key="4">
    <source>
        <dbReference type="ARBA" id="ARBA00022729"/>
    </source>
</evidence>
<keyword evidence="10" id="KW-0325">Glycoprotein</keyword>
<feature type="disulfide bond" evidence="12">
    <location>
        <begin position="526"/>
        <end position="538"/>
    </location>
</feature>
<dbReference type="SUPFAM" id="SSF57196">
    <property type="entry name" value="EGF/Laminin"/>
    <property type="match status" value="12"/>
</dbReference>
<feature type="disulfide bond" evidence="12">
    <location>
        <begin position="496"/>
        <end position="505"/>
    </location>
</feature>
<evidence type="ECO:0000313" key="19">
    <source>
        <dbReference type="EMBL" id="CDW22537.1"/>
    </source>
</evidence>
<dbReference type="SMART" id="SM00181">
    <property type="entry name" value="EGF"/>
    <property type="match status" value="6"/>
</dbReference>
<feature type="disulfide bond" evidence="12">
    <location>
        <begin position="1017"/>
        <end position="1026"/>
    </location>
</feature>
<evidence type="ECO:0000256" key="6">
    <source>
        <dbReference type="ARBA" id="ARBA00022869"/>
    </source>
</evidence>
<evidence type="ECO:0000259" key="16">
    <source>
        <dbReference type="PROSITE" id="PS50027"/>
    </source>
</evidence>
<feature type="coiled-coil region" evidence="13">
    <location>
        <begin position="1767"/>
        <end position="1794"/>
    </location>
</feature>
<evidence type="ECO:0000256" key="5">
    <source>
        <dbReference type="ARBA" id="ARBA00022737"/>
    </source>
</evidence>
<feature type="disulfide bond" evidence="12">
    <location>
        <begin position="1117"/>
        <end position="1126"/>
    </location>
</feature>
<dbReference type="Gene3D" id="2.60.120.260">
    <property type="entry name" value="Galactose-binding domain-like"/>
    <property type="match status" value="1"/>
</dbReference>
<sequence length="1847" mass="204644">MRPQIELTVLTILIICNLFLIEVKGYTPLARGCDQRSCYPATGNLLIGRQDKLTANSTCGSGRRERYCVLSLLDNTSPSNSRQNCFWCDSTEQGTYSNPRTSHNINNIVYRMGRDQGGNSFPTWWQARNGEEYVTIQLDLEAEFHVTHLIMTFKTFRPAAMYIEKSYDWGTTWKIHRYFAADCESSFPGVPVGVPKYLNETVCQTRYSRQIPSTKGSVIYRVLPSNVNIRSPGFNPYSQEVQTLLKTTNMRIHMTRLHSLGDENLLSDIKEKYYYAIYDMTIRGSCSCYGHAERCLPDKEEHANIPGMVHGRCDCTHNTKGNNCEFCQDDFNDVPWRPATGKKKNECKKCNCHNHATKCVFNPVLYAATGEVSGGVCSNCQHNTDGHHCEYCIFGYYQDPNLDLTHPDICKPCDCEPEGTIDDGVCDGRTDEREQTVAGMCHCKRFIDGPRCDHCKTGYWNFTASNPYGCQECTCYMDGTIAGEGGCDQQTGHCTCKRNVIGRDCDQCYPQHFGLSAADPEGCKPCDCDVGGSYDNDCDVQTGQCRCRPHISGRRCDQIDDGYFTGPLNYLLFEGETAHGTVNPPTQVIKKEQNPGGNDWSGFGFMKAFEGSELTFHVPGIFKGMEYDLMTRHKNTPSHLSDWADVKISVIPLDGPPDPNGPCANKPVDAEIIRQPLFAQSGSTPTPTPLCLEEGKRYEIKYLFDQYDTNNPDPKANILIDSIALIPRTDEVDIFQGSPLAETAASEFERNRCRERFMMQRPNEEIMEPCKSLLNSISYYVFNGGSNKQCECDSTGSESTLCDKYTGQCPCKKSVVGRKCDQCAPGTFDFGADGCQPCFCHNIGSLDPFCRQSDGQCNCDERAYGRRCNECQPGYWNFPNCQPCECNLHADTCDSQTGECINCRDATAGFHCEHCAPSYYLDLRADVNKRCRECPCPFSKASGHSFAESCYLDASSGEPICECDVGYSGTRCKSCDDNYFGSPELPTGSCIPCNCSNNWNFEDTGNCDTTTGQCLKCLFNTEGFECEHCKPGFFGDAVNNTCQECQCDILGSDPDKFDCDRSTGLCNCLPNVIGDHCDRCEEDHWKIGSGEGCESCDCDPFGSSSKTCNVYTGQCECRPGFGGRRCDQCEENYWGNPQVECFPCNCNPQGSQSYQCDHATGKCICLEGIGGEKCDECAIGFFQETHLSPESPVHSRTISYSDSPRCRECGECFTNWNRILTDLSNKTKEKVAKAEMVKVTGVTGAYTRAFEDMEGKLGQVKDILRSASVSNDELLGVHREIDGIDAALKSTTDKLDTLDNDLAVTKQSIFQDKTNLDILRSEADQLKLDASEMKDQTTRLQEANVEGALNLTRMAKSKSDEAAANVRQINLPGGDLFASQSRRKDTETVIQTSGQYFAETQTQNQETLQNIIQQISNLENKIPDLNKQICDGETSKEKECDNLCGGAGCNQCGGLSCLNGAVTMAGTAVKSAEDADAILIEKDREAEQVLRDATKADLNTQRAANAAQVAYDRANEARNRSAGEMTRINELLEKIKEFTEGEKATPEDVKKLANECLAAEMSLDASEIQNLAGQINEAISSVTNVDQILQETEEDLLKAQSLQVRADDTRVRAASQLEEATRVTSSLSNAVEDQNKADIAIQEASEDIIAARSDLEKISDQMETAVGSADASFNGVSELAERQKNLQTVFIQNENHVNSAQNAAIQAKNQADSANAELYQLNKGFKNVSESLRGKMNTIGISKDKAIDLQRRASELSTSASSKLGNLLDVEKEFERNEETLTQLNAELIRLNCEMMIHLQVVESKSKYYRNCSPPEEWSPSSSCQCLPGQSEPTCTSRREAPTLYNQ</sequence>
<dbReference type="FunFam" id="2.10.25.10:FF:000130">
    <property type="entry name" value="Laminin subunit beta 1"/>
    <property type="match status" value="1"/>
</dbReference>
<feature type="disulfide bond" evidence="12">
    <location>
        <begin position="1146"/>
        <end position="1163"/>
    </location>
</feature>
<organism evidence="19">
    <name type="scientific">Lepeophtheirus salmonis</name>
    <name type="common">Salmon louse</name>
    <name type="synonym">Caligus salmonis</name>
    <dbReference type="NCBI Taxonomy" id="72036"/>
    <lineage>
        <taxon>Eukaryota</taxon>
        <taxon>Metazoa</taxon>
        <taxon>Ecdysozoa</taxon>
        <taxon>Arthropoda</taxon>
        <taxon>Crustacea</taxon>
        <taxon>Multicrustacea</taxon>
        <taxon>Hexanauplia</taxon>
        <taxon>Copepoda</taxon>
        <taxon>Siphonostomatoida</taxon>
        <taxon>Caligidae</taxon>
        <taxon>Lepeophtheirus</taxon>
    </lineage>
</organism>
<dbReference type="PANTHER" id="PTHR10574:SF375">
    <property type="entry name" value="LAMININ SUBUNIT BETA-1"/>
    <property type="match status" value="1"/>
</dbReference>
<feature type="domain" description="Laminin EGF-like" evidence="16">
    <location>
        <begin position="1144"/>
        <end position="1189"/>
    </location>
</feature>
<feature type="chain" id="PRO_5005487593" description="Laminin subunit beta-1" evidence="15">
    <location>
        <begin position="26"/>
        <end position="1847"/>
    </location>
</feature>
<dbReference type="FunFam" id="2.10.25.10:FF:000084">
    <property type="entry name" value="Laminin subunit alpha 3"/>
    <property type="match status" value="1"/>
</dbReference>
<dbReference type="PANTHER" id="PTHR10574">
    <property type="entry name" value="NETRIN/LAMININ-RELATED"/>
    <property type="match status" value="1"/>
</dbReference>
<dbReference type="InterPro" id="IPR013015">
    <property type="entry name" value="Laminin_IV_B"/>
</dbReference>
<reference evidence="19" key="1">
    <citation type="submission" date="2014-05" db="EMBL/GenBank/DDBJ databases">
        <authorList>
            <person name="Chronopoulou M."/>
        </authorList>
    </citation>
    <scope>NUCLEOTIDE SEQUENCE</scope>
    <source>
        <tissue evidence="19">Whole organism</tissue>
    </source>
</reference>
<keyword evidence="9 12" id="KW-1015">Disulfide bond</keyword>
<keyword evidence="7" id="KW-0130">Cell adhesion</keyword>
<evidence type="ECO:0000256" key="14">
    <source>
        <dbReference type="SAM" id="MobiDB-lite"/>
    </source>
</evidence>
<dbReference type="FunFam" id="2.170.300.10:FF:000001">
    <property type="entry name" value="Laminin subunit beta-1"/>
    <property type="match status" value="1"/>
</dbReference>
<dbReference type="CDD" id="cd22302">
    <property type="entry name" value="cc_DmLAMB1-like_C"/>
    <property type="match status" value="1"/>
</dbReference>
<dbReference type="GO" id="GO:0009888">
    <property type="term" value="P:tissue development"/>
    <property type="evidence" value="ECO:0007669"/>
    <property type="project" value="TreeGrafter"/>
</dbReference>
<dbReference type="FunFam" id="2.10.25.10:FF:000065">
    <property type="entry name" value="Laminin subunit beta 1"/>
    <property type="match status" value="1"/>
</dbReference>
<dbReference type="GO" id="GO:0007155">
    <property type="term" value="P:cell adhesion"/>
    <property type="evidence" value="ECO:0007669"/>
    <property type="project" value="UniProtKB-KW"/>
</dbReference>
<dbReference type="SMART" id="SM00180">
    <property type="entry name" value="EGF_Lam"/>
    <property type="match status" value="13"/>
</dbReference>
<dbReference type="PRINTS" id="PR00011">
    <property type="entry name" value="EGFLAMININ"/>
</dbReference>
<evidence type="ECO:0000256" key="10">
    <source>
        <dbReference type="ARBA" id="ARBA00023180"/>
    </source>
</evidence>
<dbReference type="Pfam" id="PF21199">
    <property type="entry name" value="LAMININ_IV_B"/>
    <property type="match status" value="1"/>
</dbReference>
<dbReference type="SMART" id="SM00136">
    <property type="entry name" value="LamNT"/>
    <property type="match status" value="1"/>
</dbReference>
<evidence type="ECO:0000259" key="18">
    <source>
        <dbReference type="PROSITE" id="PS51117"/>
    </source>
</evidence>
<feature type="disulfide bond" evidence="12">
    <location>
        <begin position="811"/>
        <end position="820"/>
    </location>
</feature>
<dbReference type="EMBL" id="HACA01005176">
    <property type="protein sequence ID" value="CDW22537.1"/>
    <property type="molecule type" value="Transcribed_RNA"/>
</dbReference>
<dbReference type="CDD" id="cd00055">
    <property type="entry name" value="EGF_Lam"/>
    <property type="match status" value="11"/>
</dbReference>
<dbReference type="Gene3D" id="2.10.25.10">
    <property type="entry name" value="Laminin"/>
    <property type="match status" value="9"/>
</dbReference>
<evidence type="ECO:0000256" key="2">
    <source>
        <dbReference type="ARBA" id="ARBA00022525"/>
    </source>
</evidence>
<dbReference type="FunFam" id="2.10.25.10:FF:000011">
    <property type="entry name" value="Cadherin EGF LAG seven-pass G-type receptor"/>
    <property type="match status" value="1"/>
</dbReference>
<dbReference type="GO" id="GO:0009887">
    <property type="term" value="P:animal organ morphogenesis"/>
    <property type="evidence" value="ECO:0007669"/>
    <property type="project" value="TreeGrafter"/>
</dbReference>
<feature type="domain" description="Laminin EGF-like" evidence="16">
    <location>
        <begin position="993"/>
        <end position="1044"/>
    </location>
</feature>
<feature type="disulfide bond" evidence="12">
    <location>
        <begin position="838"/>
        <end position="850"/>
    </location>
</feature>
<evidence type="ECO:0000256" key="3">
    <source>
        <dbReference type="ARBA" id="ARBA00022530"/>
    </source>
</evidence>
<feature type="disulfide bond" evidence="12">
    <location>
        <begin position="1098"/>
        <end position="1115"/>
    </location>
</feature>
<feature type="disulfide bond" evidence="12">
    <location>
        <begin position="443"/>
        <end position="452"/>
    </location>
</feature>
<dbReference type="InterPro" id="IPR002049">
    <property type="entry name" value="LE_dom"/>
</dbReference>
<feature type="domain" description="Laminin EGF-like" evidence="16">
    <location>
        <begin position="1045"/>
        <end position="1095"/>
    </location>
</feature>
<keyword evidence="6" id="KW-0084">Basement membrane</keyword>
<feature type="disulfide bond" evidence="12">
    <location>
        <begin position="1068"/>
        <end position="1077"/>
    </location>
</feature>
<comment type="subcellular location">
    <subcellularLocation>
        <location evidence="1">Secreted</location>
        <location evidence="1">Extracellular space</location>
        <location evidence="1">Extracellular matrix</location>
        <location evidence="1">Basement membrane</location>
    </subcellularLocation>
</comment>
<keyword evidence="8 13" id="KW-0175">Coiled coil</keyword>
<feature type="domain" description="Laminin EGF-like" evidence="16">
    <location>
        <begin position="473"/>
        <end position="525"/>
    </location>
</feature>
<evidence type="ECO:0000256" key="1">
    <source>
        <dbReference type="ARBA" id="ARBA00004302"/>
    </source>
</evidence>
<protein>
    <recommendedName>
        <fullName evidence="20">Laminin subunit beta-1</fullName>
    </recommendedName>
</protein>
<feature type="domain" description="Laminin EGF-like" evidence="16">
    <location>
        <begin position="413"/>
        <end position="472"/>
    </location>
</feature>
<dbReference type="InterPro" id="IPR056558">
    <property type="entry name" value="LAMB1-4_helical"/>
</dbReference>
<feature type="disulfide bond" evidence="12">
    <location>
        <begin position="1144"/>
        <end position="1156"/>
    </location>
</feature>
<evidence type="ECO:0000256" key="13">
    <source>
        <dbReference type="SAM" id="Coils"/>
    </source>
</evidence>
<dbReference type="InterPro" id="IPR050440">
    <property type="entry name" value="Laminin/Netrin_ECM"/>
</dbReference>
<feature type="domain" description="Laminin N-terminal" evidence="18">
    <location>
        <begin position="34"/>
        <end position="285"/>
    </location>
</feature>
<dbReference type="PROSITE" id="PS51116">
    <property type="entry name" value="LAMININ_IVB"/>
    <property type="match status" value="1"/>
</dbReference>
<keyword evidence="3" id="KW-0272">Extracellular matrix</keyword>
<dbReference type="Pfam" id="PF00055">
    <property type="entry name" value="Laminin_N"/>
    <property type="match status" value="1"/>
</dbReference>
<dbReference type="OrthoDB" id="5985440at2759"/>
<accession>A0A0K2TAE5</accession>
<dbReference type="FunFam" id="2.10.25.10:FF:000135">
    <property type="entry name" value="Laminin subunit beta 4"/>
    <property type="match status" value="2"/>
</dbReference>
<evidence type="ECO:0000256" key="11">
    <source>
        <dbReference type="ARBA" id="ARBA00023292"/>
    </source>
</evidence>
<feature type="coiled-coil region" evidence="13">
    <location>
        <begin position="1401"/>
        <end position="1428"/>
    </location>
</feature>
<dbReference type="FunFam" id="2.10.25.10:FF:000145">
    <property type="entry name" value="Laminin subunit beta 1"/>
    <property type="match status" value="1"/>
</dbReference>
<feature type="disulfide bond" evidence="12">
    <location>
        <begin position="840"/>
        <end position="857"/>
    </location>
</feature>
<name>A0A0K2TAE5_LEPSM</name>
<feature type="disulfide bond" evidence="12">
    <location>
        <begin position="547"/>
        <end position="556"/>
    </location>
</feature>
<dbReference type="InterPro" id="IPR000742">
    <property type="entry name" value="EGF"/>
</dbReference>